<proteinExistence type="predicted"/>
<keyword evidence="2" id="KW-1185">Reference proteome</keyword>
<reference evidence="2" key="1">
    <citation type="submission" date="2017-01" db="EMBL/GenBank/DDBJ databases">
        <authorList>
            <person name="Varghese N."/>
            <person name="Submissions S."/>
        </authorList>
    </citation>
    <scope>NUCLEOTIDE SEQUENCE [LARGE SCALE GENOMIC DNA]</scope>
    <source>
        <strain evidence="2">CGMCC 1.7737</strain>
    </source>
</reference>
<protein>
    <recommendedName>
        <fullName evidence="3">Polysaccharide deacetylase</fullName>
    </recommendedName>
</protein>
<dbReference type="InterPro" id="IPR011330">
    <property type="entry name" value="Glyco_hydro/deAcase_b/a-brl"/>
</dbReference>
<accession>A0A1N7BBV8</accession>
<evidence type="ECO:0000313" key="1">
    <source>
        <dbReference type="EMBL" id="SIR48812.1"/>
    </source>
</evidence>
<dbReference type="GO" id="GO:0005975">
    <property type="term" value="P:carbohydrate metabolic process"/>
    <property type="evidence" value="ECO:0007669"/>
    <property type="project" value="InterPro"/>
</dbReference>
<dbReference type="EMBL" id="FTNO01000002">
    <property type="protein sequence ID" value="SIR48812.1"/>
    <property type="molecule type" value="Genomic_DNA"/>
</dbReference>
<name>A0A1N7BBV8_9EURY</name>
<organism evidence="1 2">
    <name type="scientific">Haladaptatus litoreus</name>
    <dbReference type="NCBI Taxonomy" id="553468"/>
    <lineage>
        <taxon>Archaea</taxon>
        <taxon>Methanobacteriati</taxon>
        <taxon>Methanobacteriota</taxon>
        <taxon>Stenosarchaea group</taxon>
        <taxon>Halobacteria</taxon>
        <taxon>Halobacteriales</taxon>
        <taxon>Haladaptataceae</taxon>
        <taxon>Haladaptatus</taxon>
    </lineage>
</organism>
<sequence>MKLSGFNLTDYEQILDAAQDGGYRFYTVADYIEADAVDEPYIVLRHDVDRWADNAVSLAAAEAERGISATYYFRTSTFDPDTAQEMEAQGHEVGYHYEDLAKVRGNVEAAHERFATNLESFREHVDVRTACAHGSPLSPHLNTEMWEDARTPAEYELVGEAYSGLEFDSDGSSDLLYLSDTGRDWSAHAPDFGGVRSTADVVNAIESGTCPTLYLLAHPSRWATTRYQTVERTGWDIAAEAGKIAVKNVHTAQQKGGRVTRGTSIARAIRSVAMRMTGE</sequence>
<gene>
    <name evidence="1" type="ORF">SAMN05421858_2466</name>
</gene>
<dbReference type="AlphaFoldDB" id="A0A1N7BBV8"/>
<dbReference type="SUPFAM" id="SSF88713">
    <property type="entry name" value="Glycoside hydrolase/deacetylase"/>
    <property type="match status" value="1"/>
</dbReference>
<dbReference type="Proteomes" id="UP000186914">
    <property type="component" value="Unassembled WGS sequence"/>
</dbReference>
<evidence type="ECO:0000313" key="2">
    <source>
        <dbReference type="Proteomes" id="UP000186914"/>
    </source>
</evidence>
<evidence type="ECO:0008006" key="3">
    <source>
        <dbReference type="Google" id="ProtNLM"/>
    </source>
</evidence>